<name>W2L6Q9_PHYNI</name>
<protein>
    <submittedName>
        <fullName evidence="1">Uncharacterized protein</fullName>
    </submittedName>
</protein>
<proteinExistence type="predicted"/>
<dbReference type="AlphaFoldDB" id="W2L6Q9"/>
<sequence>MTGDGFRLIHLAIVDELSSFQTRGEAPVGPGAWYI</sequence>
<accession>W2L6Q9</accession>
<dbReference type="Proteomes" id="UP000054423">
    <property type="component" value="Unassembled WGS sequence"/>
</dbReference>
<organism evidence="1">
    <name type="scientific">Phytophthora nicotianae</name>
    <name type="common">Potato buckeye rot agent</name>
    <name type="synonym">Phytophthora parasitica</name>
    <dbReference type="NCBI Taxonomy" id="4792"/>
    <lineage>
        <taxon>Eukaryota</taxon>
        <taxon>Sar</taxon>
        <taxon>Stramenopiles</taxon>
        <taxon>Oomycota</taxon>
        <taxon>Peronosporomycetes</taxon>
        <taxon>Peronosporales</taxon>
        <taxon>Peronosporaceae</taxon>
        <taxon>Phytophthora</taxon>
    </lineage>
</organism>
<dbReference type="EMBL" id="KI679907">
    <property type="protein sequence ID" value="ETL92335.1"/>
    <property type="molecule type" value="Genomic_DNA"/>
</dbReference>
<reference evidence="1" key="1">
    <citation type="submission" date="2013-11" db="EMBL/GenBank/DDBJ databases">
        <title>The Genome Sequence of Phytophthora parasitica CHvinca01.</title>
        <authorList>
            <consortium name="The Broad Institute Genomics Platform"/>
            <person name="Russ C."/>
            <person name="Tyler B."/>
            <person name="Panabieres F."/>
            <person name="Shan W."/>
            <person name="Tripathy S."/>
            <person name="Grunwald N."/>
            <person name="Machado M."/>
            <person name="Johnson C.S."/>
            <person name="Arredondo F."/>
            <person name="Hong C."/>
            <person name="Coffey M."/>
            <person name="Young S.K."/>
            <person name="Zeng Q."/>
            <person name="Gargeya S."/>
            <person name="Fitzgerald M."/>
            <person name="Abouelleil A."/>
            <person name="Alvarado L."/>
            <person name="Chapman S.B."/>
            <person name="Gainer-Dewar J."/>
            <person name="Goldberg J."/>
            <person name="Griggs A."/>
            <person name="Gujja S."/>
            <person name="Hansen M."/>
            <person name="Howarth C."/>
            <person name="Imamovic A."/>
            <person name="Ireland A."/>
            <person name="Larimer J."/>
            <person name="McCowan C."/>
            <person name="Murphy C."/>
            <person name="Pearson M."/>
            <person name="Poon T.W."/>
            <person name="Priest M."/>
            <person name="Roberts A."/>
            <person name="Saif S."/>
            <person name="Shea T."/>
            <person name="Sykes S."/>
            <person name="Wortman J."/>
            <person name="Nusbaum C."/>
            <person name="Birren B."/>
        </authorList>
    </citation>
    <scope>NUCLEOTIDE SEQUENCE [LARGE SCALE GENOMIC DNA]</scope>
    <source>
        <strain evidence="1">CHvinca01</strain>
    </source>
</reference>
<gene>
    <name evidence="1" type="ORF">L917_09326</name>
</gene>
<evidence type="ECO:0000313" key="1">
    <source>
        <dbReference type="EMBL" id="ETL92335.1"/>
    </source>
</evidence>